<dbReference type="EMBL" id="JAUFQU010000001">
    <property type="protein sequence ID" value="MDN3707587.1"/>
    <property type="molecule type" value="Genomic_DNA"/>
</dbReference>
<feature type="transmembrane region" description="Helical" evidence="6">
    <location>
        <begin position="67"/>
        <end position="89"/>
    </location>
</feature>
<sequence>MKPHHKQFISNNVLLQLGFLAIIIFLFILMAKSMMILLPGFLGAICLFVLLLTPYRWLVEKKNWNKIASIILLMLSSAIVIIGPLYLLIQTLTKKIMVLLDDKQGIQGNIDKAIENLQTKFNIDLFNDNNIGKMTELGIKLLESVLNASVNSSMQLAVAYFLLYFMLLNHQKLEKGFYDYVPLKKTNLKRMNTDLKELVISNAVGVPLTAFLQAVVAYIGYIVFGVEDSFVYFILTIFAAMLPVLGAAIIYIPLVVILLAKGDTGNAFGLLAYSLIIVGLADNFIRFLLQKKMADVHPLVTILGVIVGINLFGFIGIIFGPILFSLFLWLIKLYKYEFVNPNPE</sequence>
<dbReference type="Proteomes" id="UP001242368">
    <property type="component" value="Unassembled WGS sequence"/>
</dbReference>
<dbReference type="InterPro" id="IPR002549">
    <property type="entry name" value="AI-2E-like"/>
</dbReference>
<comment type="subcellular location">
    <subcellularLocation>
        <location evidence="1">Membrane</location>
        <topology evidence="1">Multi-pass membrane protein</topology>
    </subcellularLocation>
</comment>
<feature type="transmembrane region" description="Helical" evidence="6">
    <location>
        <begin position="230"/>
        <end position="260"/>
    </location>
</feature>
<reference evidence="8" key="1">
    <citation type="journal article" date="2019" name="Int. J. Syst. Evol. Microbiol.">
        <title>The Global Catalogue of Microorganisms (GCM) 10K type strain sequencing project: providing services to taxonomists for standard genome sequencing and annotation.</title>
        <authorList>
            <consortium name="The Broad Institute Genomics Platform"/>
            <consortium name="The Broad Institute Genome Sequencing Center for Infectious Disease"/>
            <person name="Wu L."/>
            <person name="Ma J."/>
        </authorList>
    </citation>
    <scope>NUCLEOTIDE SEQUENCE [LARGE SCALE GENOMIC DNA]</scope>
    <source>
        <strain evidence="8">CECT 7184</strain>
    </source>
</reference>
<feature type="transmembrane region" description="Helical" evidence="6">
    <location>
        <begin position="12"/>
        <end position="30"/>
    </location>
</feature>
<keyword evidence="3 6" id="KW-0812">Transmembrane</keyword>
<evidence type="ECO:0000256" key="6">
    <source>
        <dbReference type="SAM" id="Phobius"/>
    </source>
</evidence>
<protein>
    <submittedName>
        <fullName evidence="7">AI-2E family transporter</fullName>
    </submittedName>
</protein>
<proteinExistence type="inferred from homology"/>
<evidence type="ECO:0000256" key="5">
    <source>
        <dbReference type="ARBA" id="ARBA00023136"/>
    </source>
</evidence>
<comment type="similarity">
    <text evidence="2">Belongs to the autoinducer-2 exporter (AI-2E) (TC 2.A.86) family.</text>
</comment>
<keyword evidence="4 6" id="KW-1133">Transmembrane helix</keyword>
<keyword evidence="8" id="KW-1185">Reference proteome</keyword>
<name>A0ABT8CWP6_9FLAO</name>
<dbReference type="RefSeq" id="WP_290363559.1">
    <property type="nucleotide sequence ID" value="NZ_JAUFQU010000001.1"/>
</dbReference>
<evidence type="ECO:0000256" key="2">
    <source>
        <dbReference type="ARBA" id="ARBA00009773"/>
    </source>
</evidence>
<keyword evidence="5 6" id="KW-0472">Membrane</keyword>
<feature type="transmembrane region" description="Helical" evidence="6">
    <location>
        <begin position="198"/>
        <end position="224"/>
    </location>
</feature>
<feature type="transmembrane region" description="Helical" evidence="6">
    <location>
        <begin position="267"/>
        <end position="289"/>
    </location>
</feature>
<organism evidence="7 8">
    <name type="scientific">Paenimyroides ceti</name>
    <dbReference type="NCBI Taxonomy" id="395087"/>
    <lineage>
        <taxon>Bacteria</taxon>
        <taxon>Pseudomonadati</taxon>
        <taxon>Bacteroidota</taxon>
        <taxon>Flavobacteriia</taxon>
        <taxon>Flavobacteriales</taxon>
        <taxon>Flavobacteriaceae</taxon>
        <taxon>Paenimyroides</taxon>
    </lineage>
</organism>
<evidence type="ECO:0000313" key="8">
    <source>
        <dbReference type="Proteomes" id="UP001242368"/>
    </source>
</evidence>
<feature type="transmembrane region" description="Helical" evidence="6">
    <location>
        <begin position="301"/>
        <end position="331"/>
    </location>
</feature>
<dbReference type="PANTHER" id="PTHR21716">
    <property type="entry name" value="TRANSMEMBRANE PROTEIN"/>
    <property type="match status" value="1"/>
</dbReference>
<feature type="transmembrane region" description="Helical" evidence="6">
    <location>
        <begin position="36"/>
        <end position="55"/>
    </location>
</feature>
<feature type="transmembrane region" description="Helical" evidence="6">
    <location>
        <begin position="150"/>
        <end position="168"/>
    </location>
</feature>
<comment type="caution">
    <text evidence="7">The sequence shown here is derived from an EMBL/GenBank/DDBJ whole genome shotgun (WGS) entry which is preliminary data.</text>
</comment>
<evidence type="ECO:0000256" key="1">
    <source>
        <dbReference type="ARBA" id="ARBA00004141"/>
    </source>
</evidence>
<evidence type="ECO:0000256" key="4">
    <source>
        <dbReference type="ARBA" id="ARBA00022989"/>
    </source>
</evidence>
<evidence type="ECO:0000313" key="7">
    <source>
        <dbReference type="EMBL" id="MDN3707587.1"/>
    </source>
</evidence>
<dbReference type="Pfam" id="PF01594">
    <property type="entry name" value="AI-2E_transport"/>
    <property type="match status" value="1"/>
</dbReference>
<dbReference type="PANTHER" id="PTHR21716:SF4">
    <property type="entry name" value="TRANSMEMBRANE PROTEIN 245"/>
    <property type="match status" value="1"/>
</dbReference>
<gene>
    <name evidence="7" type="ORF">QW060_10625</name>
</gene>
<accession>A0ABT8CWP6</accession>
<evidence type="ECO:0000256" key="3">
    <source>
        <dbReference type="ARBA" id="ARBA00022692"/>
    </source>
</evidence>